<dbReference type="PANTHER" id="PTHR30419:SF8">
    <property type="entry name" value="NITROGEN ASSIMILATION TRANSCRIPTIONAL ACTIVATOR-RELATED"/>
    <property type="match status" value="1"/>
</dbReference>
<dbReference type="RefSeq" id="WP_066919701.1">
    <property type="nucleotide sequence ID" value="NZ_CP011971.1"/>
</dbReference>
<dbReference type="CDD" id="cd05466">
    <property type="entry name" value="PBP2_LTTR_substrate"/>
    <property type="match status" value="1"/>
</dbReference>
<feature type="domain" description="HTH lysR-type" evidence="5">
    <location>
        <begin position="1"/>
        <end position="58"/>
    </location>
</feature>
<keyword evidence="4" id="KW-0804">Transcription</keyword>
<name>A0A127F8I9_STEDE</name>
<evidence type="ECO:0000259" key="5">
    <source>
        <dbReference type="PROSITE" id="PS50931"/>
    </source>
</evidence>
<dbReference type="KEGG" id="sdf:ACG33_06470"/>
<dbReference type="GO" id="GO:0003700">
    <property type="term" value="F:DNA-binding transcription factor activity"/>
    <property type="evidence" value="ECO:0007669"/>
    <property type="project" value="InterPro"/>
</dbReference>
<dbReference type="SUPFAM" id="SSF53850">
    <property type="entry name" value="Periplasmic binding protein-like II"/>
    <property type="match status" value="1"/>
</dbReference>
<protein>
    <recommendedName>
        <fullName evidence="5">HTH lysR-type domain-containing protein</fullName>
    </recommendedName>
</protein>
<dbReference type="Gene3D" id="1.10.10.10">
    <property type="entry name" value="Winged helix-like DNA-binding domain superfamily/Winged helix DNA-binding domain"/>
    <property type="match status" value="1"/>
</dbReference>
<evidence type="ECO:0000313" key="6">
    <source>
        <dbReference type="EMBL" id="AMN46746.1"/>
    </source>
</evidence>
<dbReference type="InterPro" id="IPR005119">
    <property type="entry name" value="LysR_subst-bd"/>
</dbReference>
<organism evidence="6 7">
    <name type="scientific">Steroidobacter denitrificans</name>
    <dbReference type="NCBI Taxonomy" id="465721"/>
    <lineage>
        <taxon>Bacteria</taxon>
        <taxon>Pseudomonadati</taxon>
        <taxon>Pseudomonadota</taxon>
        <taxon>Gammaproteobacteria</taxon>
        <taxon>Steroidobacterales</taxon>
        <taxon>Steroidobacteraceae</taxon>
        <taxon>Steroidobacter</taxon>
    </lineage>
</organism>
<evidence type="ECO:0000256" key="2">
    <source>
        <dbReference type="ARBA" id="ARBA00023015"/>
    </source>
</evidence>
<keyword evidence="2" id="KW-0805">Transcription regulation</keyword>
<gene>
    <name evidence="6" type="ORF">ACG33_06470</name>
</gene>
<dbReference type="Proteomes" id="UP000070250">
    <property type="component" value="Chromosome"/>
</dbReference>
<dbReference type="InterPro" id="IPR000847">
    <property type="entry name" value="LysR_HTH_N"/>
</dbReference>
<dbReference type="EMBL" id="CP011971">
    <property type="protein sequence ID" value="AMN46746.1"/>
    <property type="molecule type" value="Genomic_DNA"/>
</dbReference>
<dbReference type="InterPro" id="IPR036388">
    <property type="entry name" value="WH-like_DNA-bd_sf"/>
</dbReference>
<dbReference type="GO" id="GO:0005829">
    <property type="term" value="C:cytosol"/>
    <property type="evidence" value="ECO:0007669"/>
    <property type="project" value="TreeGrafter"/>
</dbReference>
<evidence type="ECO:0000256" key="4">
    <source>
        <dbReference type="ARBA" id="ARBA00023163"/>
    </source>
</evidence>
<keyword evidence="3" id="KW-0238">DNA-binding</keyword>
<dbReference type="Pfam" id="PF00126">
    <property type="entry name" value="HTH_1"/>
    <property type="match status" value="1"/>
</dbReference>
<dbReference type="SUPFAM" id="SSF46785">
    <property type="entry name" value="Winged helix' DNA-binding domain"/>
    <property type="match status" value="1"/>
</dbReference>
<evidence type="ECO:0000256" key="3">
    <source>
        <dbReference type="ARBA" id="ARBA00023125"/>
    </source>
</evidence>
<dbReference type="AlphaFoldDB" id="A0A127F8I9"/>
<dbReference type="PANTHER" id="PTHR30419">
    <property type="entry name" value="HTH-TYPE TRANSCRIPTIONAL REGULATOR YBHD"/>
    <property type="match status" value="1"/>
</dbReference>
<dbReference type="PRINTS" id="PR00039">
    <property type="entry name" value="HTHLYSR"/>
</dbReference>
<dbReference type="STRING" id="465721.ACG33_06470"/>
<dbReference type="GO" id="GO:0003677">
    <property type="term" value="F:DNA binding"/>
    <property type="evidence" value="ECO:0007669"/>
    <property type="project" value="UniProtKB-KW"/>
</dbReference>
<evidence type="ECO:0000256" key="1">
    <source>
        <dbReference type="ARBA" id="ARBA00009437"/>
    </source>
</evidence>
<evidence type="ECO:0000313" key="7">
    <source>
        <dbReference type="Proteomes" id="UP000070250"/>
    </source>
</evidence>
<dbReference type="Pfam" id="PF03466">
    <property type="entry name" value="LysR_substrate"/>
    <property type="match status" value="1"/>
</dbReference>
<comment type="similarity">
    <text evidence="1">Belongs to the LysR transcriptional regulatory family.</text>
</comment>
<dbReference type="OrthoDB" id="8673707at2"/>
<sequence>MDIRQFRHIAALAEHRHFSRAADAIGITQAALTQSIQKIEEFYGVLLFERRYGDVTPTAYGELVVETANATISKVRNMQRRIRLMQKLAAGRLIIGCDPYFAEPIVTPALIRLLADYPKLNFTLELGGWETLQDKLIARELDMYIGFPYEAMDSRIVIESYTQPPFIVFGRSDHCIMRAGHVSPHDVFQYPIVVPKASRWLRQRLESMVHLEARGDEPRGLPAYLLTTDFGIIRQVVRSSDALGAALPRAIEADLAAGIFSRVPLAELGFDFPLVIASAARHNTTPAAEALLKEIRKEITAIAAQT</sequence>
<keyword evidence="7" id="KW-1185">Reference proteome</keyword>
<accession>A0A127F8I9</accession>
<proteinExistence type="inferred from homology"/>
<reference evidence="6 7" key="1">
    <citation type="submission" date="2015-06" db="EMBL/GenBank/DDBJ databases">
        <title>A Comprehensive Approach to Explore the Metabolic and Phylogenetic Diversity of Bacterial Steroid Degradation in the Environment: Testosterone as an Example.</title>
        <authorList>
            <person name="Yang F.-C."/>
            <person name="Chen Y.-L."/>
            <person name="Yu C.-P."/>
            <person name="Tang S.-L."/>
            <person name="Wang P.-H."/>
            <person name="Ismail W."/>
            <person name="Wang C.-H."/>
            <person name="Yang C.-Y."/>
            <person name="Chiang Y.-R."/>
        </authorList>
    </citation>
    <scope>NUCLEOTIDE SEQUENCE [LARGE SCALE GENOMIC DNA]</scope>
    <source>
        <strain evidence="6 7">DSM 18526</strain>
    </source>
</reference>
<dbReference type="Gene3D" id="3.40.190.290">
    <property type="match status" value="1"/>
</dbReference>
<dbReference type="PROSITE" id="PS50931">
    <property type="entry name" value="HTH_LYSR"/>
    <property type="match status" value="1"/>
</dbReference>
<dbReference type="InterPro" id="IPR036390">
    <property type="entry name" value="WH_DNA-bd_sf"/>
</dbReference>
<dbReference type="InterPro" id="IPR050950">
    <property type="entry name" value="HTH-type_LysR_regulators"/>
</dbReference>